<dbReference type="EMBL" id="CP016094">
    <property type="protein sequence ID" value="AOS46421.1"/>
    <property type="molecule type" value="Genomic_DNA"/>
</dbReference>
<dbReference type="Proteomes" id="UP000095228">
    <property type="component" value="Chromosome"/>
</dbReference>
<dbReference type="PROSITE" id="PS51740">
    <property type="entry name" value="SPOVT_ABRB"/>
    <property type="match status" value="1"/>
</dbReference>
<dbReference type="SUPFAM" id="SSF89447">
    <property type="entry name" value="AbrB/MazE/MraZ-like"/>
    <property type="match status" value="1"/>
</dbReference>
<evidence type="ECO:0000259" key="8">
    <source>
        <dbReference type="PROSITE" id="PS51740"/>
    </source>
</evidence>
<dbReference type="InterPro" id="IPR003444">
    <property type="entry name" value="MraZ"/>
</dbReference>
<dbReference type="InterPro" id="IPR035642">
    <property type="entry name" value="MraZ_N"/>
</dbReference>
<proteinExistence type="inferred from homology"/>
<dbReference type="InterPro" id="IPR035644">
    <property type="entry name" value="MraZ_C"/>
</dbReference>
<dbReference type="GO" id="GO:0051301">
    <property type="term" value="P:cell division"/>
    <property type="evidence" value="ECO:0007669"/>
    <property type="project" value="UniProtKB-KW"/>
</dbReference>
<dbReference type="InterPro" id="IPR007159">
    <property type="entry name" value="SpoVT-AbrB_dom"/>
</dbReference>
<comment type="similarity">
    <text evidence="7">Belongs to the MraZ family.</text>
</comment>
<evidence type="ECO:0000256" key="1">
    <source>
        <dbReference type="ARBA" id="ARBA00013860"/>
    </source>
</evidence>
<dbReference type="RefSeq" id="WP_069963470.1">
    <property type="nucleotide sequence ID" value="NZ_CP016094.1"/>
</dbReference>
<dbReference type="STRING" id="1838286.Verru16b_03527"/>
<comment type="subcellular location">
    <subcellularLocation>
        <location evidence="7">Cytoplasm</location>
        <location evidence="7">Nucleoid</location>
    </subcellularLocation>
</comment>
<dbReference type="CDD" id="cd16320">
    <property type="entry name" value="MraZ_N"/>
    <property type="match status" value="1"/>
</dbReference>
<comment type="subunit">
    <text evidence="7">Forms oligomers.</text>
</comment>
<dbReference type="HAMAP" id="MF_01008">
    <property type="entry name" value="MraZ"/>
    <property type="match status" value="1"/>
</dbReference>
<dbReference type="PANTHER" id="PTHR34701:SF1">
    <property type="entry name" value="TRANSCRIPTIONAL REGULATOR MRAZ"/>
    <property type="match status" value="1"/>
</dbReference>
<dbReference type="GO" id="GO:2000143">
    <property type="term" value="P:negative regulation of DNA-templated transcription initiation"/>
    <property type="evidence" value="ECO:0007669"/>
    <property type="project" value="TreeGrafter"/>
</dbReference>
<organism evidence="9 10">
    <name type="scientific">Lacunisphaera limnophila</name>
    <dbReference type="NCBI Taxonomy" id="1838286"/>
    <lineage>
        <taxon>Bacteria</taxon>
        <taxon>Pseudomonadati</taxon>
        <taxon>Verrucomicrobiota</taxon>
        <taxon>Opitutia</taxon>
        <taxon>Opitutales</taxon>
        <taxon>Opitutaceae</taxon>
        <taxon>Lacunisphaera</taxon>
    </lineage>
</organism>
<dbReference type="GO" id="GO:0000976">
    <property type="term" value="F:transcription cis-regulatory region binding"/>
    <property type="evidence" value="ECO:0007669"/>
    <property type="project" value="TreeGrafter"/>
</dbReference>
<evidence type="ECO:0000256" key="5">
    <source>
        <dbReference type="ARBA" id="ARBA00023125"/>
    </source>
</evidence>
<accession>A0A1D8AZV8</accession>
<dbReference type="OrthoDB" id="9807753at2"/>
<keyword evidence="3" id="KW-0677">Repeat</keyword>
<dbReference type="InterPro" id="IPR020603">
    <property type="entry name" value="MraZ_dom"/>
</dbReference>
<dbReference type="GO" id="GO:0003700">
    <property type="term" value="F:DNA-binding transcription factor activity"/>
    <property type="evidence" value="ECO:0007669"/>
    <property type="project" value="UniProtKB-UniRule"/>
</dbReference>
<keyword evidence="9" id="KW-0132">Cell division</keyword>
<dbReference type="PANTHER" id="PTHR34701">
    <property type="entry name" value="TRANSCRIPTIONAL REGULATOR MRAZ"/>
    <property type="match status" value="1"/>
</dbReference>
<dbReference type="AlphaFoldDB" id="A0A1D8AZV8"/>
<dbReference type="InterPro" id="IPR038619">
    <property type="entry name" value="MraZ_sf"/>
</dbReference>
<evidence type="ECO:0000256" key="7">
    <source>
        <dbReference type="HAMAP-Rule" id="MF_01008"/>
    </source>
</evidence>
<sequence length="150" mass="16633">MASSGTVIYSGRFEHTLDDKNRLTIPSAWRWTHSDTEQFLAMPHPDGYIAVLPPARVQKLLAQISEMKISDRDAQAVKAKIFSEALSFTFDKQGRFGASADLLKHAGIAKDAILSGMGDTFNILSPARWTEMQRSTAGENFGDMMRRIGL</sequence>
<keyword evidence="5 7" id="KW-0238">DNA-binding</keyword>
<dbReference type="KEGG" id="obg:Verru16b_03527"/>
<dbReference type="GO" id="GO:0005737">
    <property type="term" value="C:cytoplasm"/>
    <property type="evidence" value="ECO:0007669"/>
    <property type="project" value="UniProtKB-UniRule"/>
</dbReference>
<evidence type="ECO:0000256" key="4">
    <source>
        <dbReference type="ARBA" id="ARBA00023015"/>
    </source>
</evidence>
<evidence type="ECO:0000256" key="2">
    <source>
        <dbReference type="ARBA" id="ARBA00022490"/>
    </source>
</evidence>
<keyword evidence="2 7" id="KW-0963">Cytoplasm</keyword>
<reference evidence="9 10" key="1">
    <citation type="submission" date="2016-06" db="EMBL/GenBank/DDBJ databases">
        <title>Three novel species with peptidoglycan cell walls form the new genus Lacunisphaera gen. nov. in the family Opitutaceae of the verrucomicrobial subdivision 4.</title>
        <authorList>
            <person name="Rast P."/>
            <person name="Gloeckner I."/>
            <person name="Jogler M."/>
            <person name="Boedeker C."/>
            <person name="Jeske O."/>
            <person name="Wiegand S."/>
            <person name="Reinhardt R."/>
            <person name="Schumann P."/>
            <person name="Rohde M."/>
            <person name="Spring S."/>
            <person name="Gloeckner F.O."/>
            <person name="Jogler C."/>
        </authorList>
    </citation>
    <scope>NUCLEOTIDE SEQUENCE [LARGE SCALE GENOMIC DNA]</scope>
    <source>
        <strain evidence="9 10">IG16b</strain>
    </source>
</reference>
<dbReference type="Gene3D" id="3.40.1550.20">
    <property type="entry name" value="Transcriptional regulator MraZ domain"/>
    <property type="match status" value="1"/>
</dbReference>
<keyword evidence="4 7" id="KW-0805">Transcription regulation</keyword>
<keyword evidence="9" id="KW-0131">Cell cycle</keyword>
<evidence type="ECO:0000313" key="10">
    <source>
        <dbReference type="Proteomes" id="UP000095228"/>
    </source>
</evidence>
<dbReference type="Pfam" id="PF02381">
    <property type="entry name" value="MraZ"/>
    <property type="match status" value="2"/>
</dbReference>
<keyword evidence="6 7" id="KW-0804">Transcription</keyword>
<gene>
    <name evidence="7" type="primary">mraZ</name>
    <name evidence="9" type="ORF">Verru16b_03527</name>
</gene>
<protein>
    <recommendedName>
        <fullName evidence="1 7">Transcriptional regulator MraZ</fullName>
    </recommendedName>
</protein>
<dbReference type="CDD" id="cd16321">
    <property type="entry name" value="MraZ_C"/>
    <property type="match status" value="1"/>
</dbReference>
<evidence type="ECO:0000256" key="6">
    <source>
        <dbReference type="ARBA" id="ARBA00023163"/>
    </source>
</evidence>
<evidence type="ECO:0000256" key="3">
    <source>
        <dbReference type="ARBA" id="ARBA00022737"/>
    </source>
</evidence>
<evidence type="ECO:0000313" key="9">
    <source>
        <dbReference type="EMBL" id="AOS46421.1"/>
    </source>
</evidence>
<name>A0A1D8AZV8_9BACT</name>
<dbReference type="GO" id="GO:0009295">
    <property type="term" value="C:nucleoid"/>
    <property type="evidence" value="ECO:0007669"/>
    <property type="project" value="UniProtKB-SubCell"/>
</dbReference>
<feature type="domain" description="SpoVT-AbrB" evidence="8">
    <location>
        <begin position="12"/>
        <end position="56"/>
    </location>
</feature>
<keyword evidence="10" id="KW-1185">Reference proteome</keyword>
<dbReference type="InterPro" id="IPR037914">
    <property type="entry name" value="SpoVT-AbrB_sf"/>
</dbReference>